<organism evidence="3 4">
    <name type="scientific">Aldrovandia affinis</name>
    <dbReference type="NCBI Taxonomy" id="143900"/>
    <lineage>
        <taxon>Eukaryota</taxon>
        <taxon>Metazoa</taxon>
        <taxon>Chordata</taxon>
        <taxon>Craniata</taxon>
        <taxon>Vertebrata</taxon>
        <taxon>Euteleostomi</taxon>
        <taxon>Actinopterygii</taxon>
        <taxon>Neopterygii</taxon>
        <taxon>Teleostei</taxon>
        <taxon>Notacanthiformes</taxon>
        <taxon>Halosauridae</taxon>
        <taxon>Aldrovandia</taxon>
    </lineage>
</organism>
<evidence type="ECO:0000313" key="3">
    <source>
        <dbReference type="EMBL" id="KAJ8372684.1"/>
    </source>
</evidence>
<protein>
    <submittedName>
        <fullName evidence="3">Uncharacterized protein</fullName>
    </submittedName>
</protein>
<evidence type="ECO:0000256" key="2">
    <source>
        <dbReference type="SAM" id="SignalP"/>
    </source>
</evidence>
<sequence length="109" mass="11759">MLLRLRGRSWLLLTCLAGFRDRDEVQDGCRGLGADRTQSRPIVEPLCPSGPALHIPALRRPSLCEVRQETGFETPHPPSPGETGCSYRLGPGPKGCEEAQVSGIGPKTP</sequence>
<keyword evidence="4" id="KW-1185">Reference proteome</keyword>
<gene>
    <name evidence="3" type="ORF">AAFF_G00280130</name>
</gene>
<evidence type="ECO:0000313" key="4">
    <source>
        <dbReference type="Proteomes" id="UP001221898"/>
    </source>
</evidence>
<proteinExistence type="predicted"/>
<feature type="chain" id="PRO_5042013059" evidence="2">
    <location>
        <begin position="18"/>
        <end position="109"/>
    </location>
</feature>
<feature type="signal peptide" evidence="2">
    <location>
        <begin position="1"/>
        <end position="17"/>
    </location>
</feature>
<accession>A0AAD7RA08</accession>
<dbReference type="Proteomes" id="UP001221898">
    <property type="component" value="Unassembled WGS sequence"/>
</dbReference>
<evidence type="ECO:0000256" key="1">
    <source>
        <dbReference type="SAM" id="MobiDB-lite"/>
    </source>
</evidence>
<dbReference type="AlphaFoldDB" id="A0AAD7RA08"/>
<name>A0AAD7RA08_9TELE</name>
<reference evidence="3" key="1">
    <citation type="journal article" date="2023" name="Science">
        <title>Genome structures resolve the early diversification of teleost fishes.</title>
        <authorList>
            <person name="Parey E."/>
            <person name="Louis A."/>
            <person name="Montfort J."/>
            <person name="Bouchez O."/>
            <person name="Roques C."/>
            <person name="Iampietro C."/>
            <person name="Lluch J."/>
            <person name="Castinel A."/>
            <person name="Donnadieu C."/>
            <person name="Desvignes T."/>
            <person name="Floi Bucao C."/>
            <person name="Jouanno E."/>
            <person name="Wen M."/>
            <person name="Mejri S."/>
            <person name="Dirks R."/>
            <person name="Jansen H."/>
            <person name="Henkel C."/>
            <person name="Chen W.J."/>
            <person name="Zahm M."/>
            <person name="Cabau C."/>
            <person name="Klopp C."/>
            <person name="Thompson A.W."/>
            <person name="Robinson-Rechavi M."/>
            <person name="Braasch I."/>
            <person name="Lecointre G."/>
            <person name="Bobe J."/>
            <person name="Postlethwait J.H."/>
            <person name="Berthelot C."/>
            <person name="Roest Crollius H."/>
            <person name="Guiguen Y."/>
        </authorList>
    </citation>
    <scope>NUCLEOTIDE SEQUENCE</scope>
    <source>
        <strain evidence="3">NC1722</strain>
    </source>
</reference>
<keyword evidence="2" id="KW-0732">Signal</keyword>
<dbReference type="EMBL" id="JAINUG010000390">
    <property type="protein sequence ID" value="KAJ8372684.1"/>
    <property type="molecule type" value="Genomic_DNA"/>
</dbReference>
<feature type="region of interest" description="Disordered" evidence="1">
    <location>
        <begin position="68"/>
        <end position="109"/>
    </location>
</feature>
<comment type="caution">
    <text evidence="3">The sequence shown here is derived from an EMBL/GenBank/DDBJ whole genome shotgun (WGS) entry which is preliminary data.</text>
</comment>